<protein>
    <recommendedName>
        <fullName evidence="1">Glutathione synthetase</fullName>
        <shortName evidence="1">GSH-S</shortName>
        <ecNumber evidence="1">6.3.2.3</ecNumber>
    </recommendedName>
</protein>
<feature type="binding site" evidence="2">
    <location>
        <position position="427"/>
    </location>
    <ligand>
        <name>ATP</name>
        <dbReference type="ChEBI" id="CHEBI:30616"/>
    </ligand>
</feature>
<dbReference type="InterPro" id="IPR014709">
    <property type="entry name" value="Glutathione_synthase_C_euk"/>
</dbReference>
<organism evidence="4 5">
    <name type="scientific">Globodera rostochiensis</name>
    <name type="common">Golden nematode worm</name>
    <name type="synonym">Heterodera rostochiensis</name>
    <dbReference type="NCBI Taxonomy" id="31243"/>
    <lineage>
        <taxon>Eukaryota</taxon>
        <taxon>Metazoa</taxon>
        <taxon>Ecdysozoa</taxon>
        <taxon>Nematoda</taxon>
        <taxon>Chromadorea</taxon>
        <taxon>Rhabditida</taxon>
        <taxon>Tylenchina</taxon>
        <taxon>Tylenchomorpha</taxon>
        <taxon>Tylenchoidea</taxon>
        <taxon>Heteroderidae</taxon>
        <taxon>Heteroderinae</taxon>
        <taxon>Globodera</taxon>
    </lineage>
</organism>
<evidence type="ECO:0000313" key="4">
    <source>
        <dbReference type="Proteomes" id="UP000887572"/>
    </source>
</evidence>
<dbReference type="GO" id="GO:0005524">
    <property type="term" value="F:ATP binding"/>
    <property type="evidence" value="ECO:0007669"/>
    <property type="project" value="UniProtKB-UniRule"/>
</dbReference>
<evidence type="ECO:0000313" key="5">
    <source>
        <dbReference type="WBParaSite" id="Gr19_v10_g15307.t1"/>
    </source>
</evidence>
<dbReference type="GO" id="GO:0005829">
    <property type="term" value="C:cytosol"/>
    <property type="evidence" value="ECO:0007669"/>
    <property type="project" value="TreeGrafter"/>
</dbReference>
<dbReference type="AlphaFoldDB" id="A0A914HCC7"/>
<proteinExistence type="inferred from homology"/>
<comment type="cofactor">
    <cofactor evidence="1 3">
        <name>Mg(2+)</name>
        <dbReference type="ChEBI" id="CHEBI:18420"/>
    </cofactor>
    <text evidence="1 3">Binds 1 Mg(2+) ion per subunit.</text>
</comment>
<dbReference type="EC" id="6.3.2.3" evidence="1"/>
<dbReference type="GO" id="GO:0043295">
    <property type="term" value="F:glutathione binding"/>
    <property type="evidence" value="ECO:0007669"/>
    <property type="project" value="UniProtKB-UniRule"/>
</dbReference>
<keyword evidence="4" id="KW-1185">Reference proteome</keyword>
<dbReference type="Proteomes" id="UP000887572">
    <property type="component" value="Unplaced"/>
</dbReference>
<keyword evidence="1" id="KW-0317">Glutathione biosynthesis</keyword>
<comment type="pathway">
    <text evidence="1">Sulfur metabolism; glutathione biosynthesis; glutathione from L-cysteine and L-glutamate: step 2/2.</text>
</comment>
<keyword evidence="1 2" id="KW-0547">Nucleotide-binding</keyword>
<reference evidence="5" key="1">
    <citation type="submission" date="2022-11" db="UniProtKB">
        <authorList>
            <consortium name="WormBaseParasite"/>
        </authorList>
    </citation>
    <scope>IDENTIFICATION</scope>
</reference>
<feature type="binding site" evidence="3">
    <location>
        <position position="139"/>
    </location>
    <ligand>
        <name>Mg(2+)</name>
        <dbReference type="ChEBI" id="CHEBI:18420"/>
    </ligand>
</feature>
<dbReference type="SUPFAM" id="SSF56059">
    <property type="entry name" value="Glutathione synthetase ATP-binding domain-like"/>
    <property type="match status" value="1"/>
</dbReference>
<keyword evidence="1" id="KW-0436">Ligase</keyword>
<dbReference type="GO" id="GO:0000287">
    <property type="term" value="F:magnesium ion binding"/>
    <property type="evidence" value="ECO:0007669"/>
    <property type="project" value="UniProtKB-UniRule"/>
</dbReference>
<comment type="similarity">
    <text evidence="1">Belongs to the eukaryotic GSH synthase family.</text>
</comment>
<name>A0A914HCC7_GLORO</name>
<dbReference type="GO" id="GO:0004363">
    <property type="term" value="F:glutathione synthase activity"/>
    <property type="evidence" value="ECO:0007669"/>
    <property type="project" value="UniProtKB-UniRule"/>
</dbReference>
<dbReference type="PIRSF" id="PIRSF001558">
    <property type="entry name" value="GSHase"/>
    <property type="match status" value="1"/>
</dbReference>
<dbReference type="PANTHER" id="PTHR11130">
    <property type="entry name" value="GLUTATHIONE SYNTHETASE"/>
    <property type="match status" value="1"/>
</dbReference>
<feature type="binding site" evidence="3">
    <location>
        <position position="371"/>
    </location>
    <ligand>
        <name>Mg(2+)</name>
        <dbReference type="ChEBI" id="CHEBI:18420"/>
    </ligand>
</feature>
<dbReference type="Pfam" id="PF03917">
    <property type="entry name" value="GSH_synth_ATP"/>
    <property type="match status" value="1"/>
</dbReference>
<keyword evidence="1 3" id="KW-0479">Metal-binding</keyword>
<feature type="binding site" evidence="3">
    <location>
        <position position="141"/>
    </location>
    <ligand>
        <name>Mg(2+)</name>
        <dbReference type="ChEBI" id="CHEBI:18420"/>
    </ligand>
</feature>
<dbReference type="InterPro" id="IPR014042">
    <property type="entry name" value="Glutathione_synthase_a-hlx"/>
</dbReference>
<dbReference type="InterPro" id="IPR037013">
    <property type="entry name" value="GSH-S_sub-bd_sf"/>
</dbReference>
<feature type="binding site" evidence="2">
    <location>
        <position position="456"/>
    </location>
    <ligand>
        <name>ATP</name>
        <dbReference type="ChEBI" id="CHEBI:30616"/>
    </ligand>
</feature>
<feature type="binding site" evidence="2">
    <location>
        <position position="454"/>
    </location>
    <ligand>
        <name>substrate</name>
    </ligand>
</feature>
<feature type="binding site" evidence="2">
    <location>
        <position position="462"/>
    </location>
    <ligand>
        <name>ATP</name>
        <dbReference type="ChEBI" id="CHEBI:30616"/>
    </ligand>
</feature>
<feature type="binding site" evidence="2">
    <location>
        <position position="305"/>
    </location>
    <ligand>
        <name>ATP</name>
        <dbReference type="ChEBI" id="CHEBI:30616"/>
    </ligand>
</feature>
<feature type="binding site" evidence="2">
    <location>
        <begin position="367"/>
        <end position="376"/>
    </location>
    <ligand>
        <name>ATP</name>
        <dbReference type="ChEBI" id="CHEBI:30616"/>
    </ligand>
</feature>
<dbReference type="Gene3D" id="3.30.1490.50">
    <property type="match status" value="1"/>
</dbReference>
<dbReference type="InterPro" id="IPR014049">
    <property type="entry name" value="Glutathione_synthase_N_euk"/>
</dbReference>
<evidence type="ECO:0000256" key="1">
    <source>
        <dbReference type="PIRNR" id="PIRNR001558"/>
    </source>
</evidence>
<dbReference type="WBParaSite" id="Gr19_v10_g15307.t1">
    <property type="protein sequence ID" value="Gr19_v10_g15307.t1"/>
    <property type="gene ID" value="Gr19_v10_g15307"/>
</dbReference>
<evidence type="ECO:0000256" key="3">
    <source>
        <dbReference type="PIRSR" id="PIRSR001558-2"/>
    </source>
</evidence>
<keyword evidence="1 3" id="KW-0460">Magnesium</keyword>
<dbReference type="PANTHER" id="PTHR11130:SF0">
    <property type="entry name" value="GLUTATHIONE SYNTHETASE"/>
    <property type="match status" value="1"/>
</dbReference>
<dbReference type="Gene3D" id="3.30.470.20">
    <property type="entry name" value="ATP-grasp fold, B domain"/>
    <property type="match status" value="1"/>
</dbReference>
<comment type="catalytic activity">
    <reaction evidence="1">
        <text>gamma-L-glutamyl-L-cysteine + glycine + ATP = glutathione + ADP + phosphate + H(+)</text>
        <dbReference type="Rhea" id="RHEA:13557"/>
        <dbReference type="ChEBI" id="CHEBI:15378"/>
        <dbReference type="ChEBI" id="CHEBI:30616"/>
        <dbReference type="ChEBI" id="CHEBI:43474"/>
        <dbReference type="ChEBI" id="CHEBI:57305"/>
        <dbReference type="ChEBI" id="CHEBI:57925"/>
        <dbReference type="ChEBI" id="CHEBI:58173"/>
        <dbReference type="ChEBI" id="CHEBI:456216"/>
        <dbReference type="EC" id="6.3.2.3"/>
    </reaction>
</comment>
<dbReference type="Gene3D" id="3.40.50.1760">
    <property type="entry name" value="Glutathione synthase, substrate-binding domain superfamily, eukaryotic"/>
    <property type="match status" value="1"/>
</dbReference>
<dbReference type="Gene3D" id="1.10.1080.10">
    <property type="entry name" value="Glutathione Synthetase, Chain A, domain 3"/>
    <property type="match status" value="1"/>
</dbReference>
<keyword evidence="1 2" id="KW-0067">ATP-binding</keyword>
<accession>A0A914HCC7</accession>
<dbReference type="Gene3D" id="3.30.1490.80">
    <property type="match status" value="1"/>
</dbReference>
<evidence type="ECO:0000256" key="2">
    <source>
        <dbReference type="PIRSR" id="PIRSR001558-1"/>
    </source>
</evidence>
<sequence>MTHDVQALVDDAIDWAHNLFMKMRTPDHYGRSDVAQFAPFTLFPSPIPRKFYDQAIAVQKAMSLLYFRIACDFDFLKMAYNDVIESDASVRMYMKFLEEMKTEGIKQPLAIFLQRSDYMVHESYDNQTNKPKYELKQIEVNGGSVGTACMSQQVRLLHARVLQKAGVPDAFIDSVLAKNQSSKALNRMLYQAWLTYGDPNAIILFMDNKTKSPWHFANYHDHYELERLSNGKAKIVHLALNEFKNLTMDEDFTLRLGGLPVAVAYKNLIFMGSILAPATFNMIRMIERSKAIKATSLFFEFCTTKKVQQLLAMPGMVERFFPDPSEAQMIADIRNTFAKLWGLENDDEQTRMIIEDAIAHPERYVLKPNKEGGGKNFWGQDIVDKLKTFNRSERAAHILMERLNPVPTKNFMVWPNKETQLSDVVNEIGIFGYIFGNLKDGTVVYYEQNGNMIRTKLADSNEGGVSAGTGAFDTPYLYD</sequence>
<dbReference type="InterPro" id="IPR005615">
    <property type="entry name" value="Glutathione_synthase"/>
</dbReference>